<accession>A0A976X5P6</accession>
<dbReference type="PANTHER" id="PTHR48081">
    <property type="entry name" value="AB HYDROLASE SUPERFAMILY PROTEIN C4A8.06C"/>
    <property type="match status" value="1"/>
</dbReference>
<sequence>MQSRRSFIMGFMFAISIIEKYTAFINQRSLRAQLVNQILPLIPVIRPLNTNRKFQQAMQNSKLPYQVPRWIQCLGSVHQYHGQSAIFEIVPHYVQAANHVIFYLHGGAYLNPPTLQHYQLLTKLANQTGWRVIMPVYPKTPAYHARDAHAMVMDAYQQLLNDDTIDSITLMGDSAGAGLGLALMQRIRDQKMQLPAKAVLISPYLDISNSNQQMRNIQPRDPMLNIATLAQLGLLYADGISVKDPLVSPIYGDATGLPAILMVTGTDDILSPDAMRFQKMAVSHHWEVTTIRYQAMNHDFMLFPIPEARDALHRVIQFIQKVSLRA</sequence>
<name>A0A976X5P6_9LACO</name>
<evidence type="ECO:0000256" key="1">
    <source>
        <dbReference type="ARBA" id="ARBA00022801"/>
    </source>
</evidence>
<dbReference type="AlphaFoldDB" id="A0A976X5P6"/>
<dbReference type="KEGG" id="lbe:MOO44_08450"/>
<organism evidence="3 4">
    <name type="scientific">Nicoliella spurrieriana</name>
    <dbReference type="NCBI Taxonomy" id="2925830"/>
    <lineage>
        <taxon>Bacteria</taxon>
        <taxon>Bacillati</taxon>
        <taxon>Bacillota</taxon>
        <taxon>Bacilli</taxon>
        <taxon>Lactobacillales</taxon>
        <taxon>Lactobacillaceae</taxon>
        <taxon>Nicoliella</taxon>
    </lineage>
</organism>
<dbReference type="EMBL" id="CP093361">
    <property type="protein sequence ID" value="UQS86879.1"/>
    <property type="molecule type" value="Genomic_DNA"/>
</dbReference>
<keyword evidence="4" id="KW-1185">Reference proteome</keyword>
<feature type="domain" description="Alpha/beta hydrolase fold-3" evidence="2">
    <location>
        <begin position="101"/>
        <end position="301"/>
    </location>
</feature>
<evidence type="ECO:0000313" key="4">
    <source>
        <dbReference type="Proteomes" id="UP000831181"/>
    </source>
</evidence>
<dbReference type="RefSeq" id="WP_260116680.1">
    <property type="nucleotide sequence ID" value="NZ_CP093361.1"/>
</dbReference>
<evidence type="ECO:0000313" key="3">
    <source>
        <dbReference type="EMBL" id="UQS86879.1"/>
    </source>
</evidence>
<protein>
    <submittedName>
        <fullName evidence="3">Alpha/beta hydrolase</fullName>
    </submittedName>
</protein>
<proteinExistence type="predicted"/>
<dbReference type="SUPFAM" id="SSF53474">
    <property type="entry name" value="alpha/beta-Hydrolases"/>
    <property type="match status" value="1"/>
</dbReference>
<dbReference type="GO" id="GO:0016787">
    <property type="term" value="F:hydrolase activity"/>
    <property type="evidence" value="ECO:0007669"/>
    <property type="project" value="UniProtKB-KW"/>
</dbReference>
<gene>
    <name evidence="3" type="ORF">MOO44_08450</name>
</gene>
<dbReference type="InterPro" id="IPR050300">
    <property type="entry name" value="GDXG_lipolytic_enzyme"/>
</dbReference>
<reference evidence="3" key="1">
    <citation type="journal article" date="2022" name="Int. J. Syst. Evol. Microbiol.">
        <title>Apilactobacillus apisilvae sp. nov., Nicolia spurrieriana gen. nov. sp. nov., Bombilactobacillus folatiphilus sp. nov. and Bombilactobacillus thymidiniphilus sp. nov., four new lactic acid bacterial isolates from stingless bees Tetragonula carbonaria and Austroplebeia australis.</title>
        <authorList>
            <person name="Oliphant S.A."/>
            <person name="Watson-Haigh N.S."/>
            <person name="Sumby K.M."/>
            <person name="Gardner J."/>
            <person name="Groom S."/>
            <person name="Jiranek V."/>
        </authorList>
    </citation>
    <scope>NUCLEOTIDE SEQUENCE</scope>
    <source>
        <strain evidence="3">SGEP1_A5</strain>
    </source>
</reference>
<dbReference type="Pfam" id="PF07859">
    <property type="entry name" value="Abhydrolase_3"/>
    <property type="match status" value="1"/>
</dbReference>
<dbReference type="PANTHER" id="PTHR48081:SF8">
    <property type="entry name" value="ALPHA_BETA HYDROLASE FOLD-3 DOMAIN-CONTAINING PROTEIN-RELATED"/>
    <property type="match status" value="1"/>
</dbReference>
<dbReference type="InterPro" id="IPR013094">
    <property type="entry name" value="AB_hydrolase_3"/>
</dbReference>
<evidence type="ECO:0000259" key="2">
    <source>
        <dbReference type="Pfam" id="PF07859"/>
    </source>
</evidence>
<keyword evidence="1 3" id="KW-0378">Hydrolase</keyword>
<dbReference type="Proteomes" id="UP000831181">
    <property type="component" value="Chromosome"/>
</dbReference>
<dbReference type="Gene3D" id="3.40.50.1820">
    <property type="entry name" value="alpha/beta hydrolase"/>
    <property type="match status" value="1"/>
</dbReference>
<dbReference type="InterPro" id="IPR029058">
    <property type="entry name" value="AB_hydrolase_fold"/>
</dbReference>